<feature type="region of interest" description="Disordered" evidence="1">
    <location>
        <begin position="586"/>
        <end position="631"/>
    </location>
</feature>
<gene>
    <name evidence="2" type="ORF">EGR_00208</name>
</gene>
<feature type="compositionally biased region" description="Polar residues" evidence="1">
    <location>
        <begin position="295"/>
        <end position="308"/>
    </location>
</feature>
<name>W6VDV9_ECHGR</name>
<keyword evidence="3" id="KW-1185">Reference proteome</keyword>
<dbReference type="GeneID" id="36335923"/>
<dbReference type="OMA" id="SEQDYYA"/>
<evidence type="ECO:0000313" key="2">
    <source>
        <dbReference type="EMBL" id="EUB64939.1"/>
    </source>
</evidence>
<evidence type="ECO:0000313" key="3">
    <source>
        <dbReference type="Proteomes" id="UP000019149"/>
    </source>
</evidence>
<feature type="region of interest" description="Disordered" evidence="1">
    <location>
        <begin position="347"/>
        <end position="366"/>
    </location>
</feature>
<feature type="compositionally biased region" description="Polar residues" evidence="1">
    <location>
        <begin position="586"/>
        <end position="596"/>
    </location>
</feature>
<feature type="region of interest" description="Disordered" evidence="1">
    <location>
        <begin position="266"/>
        <end position="309"/>
    </location>
</feature>
<organism evidence="2 3">
    <name type="scientific">Echinococcus granulosus</name>
    <name type="common">Hydatid tapeworm</name>
    <dbReference type="NCBI Taxonomy" id="6210"/>
    <lineage>
        <taxon>Eukaryota</taxon>
        <taxon>Metazoa</taxon>
        <taxon>Spiralia</taxon>
        <taxon>Lophotrochozoa</taxon>
        <taxon>Platyhelminthes</taxon>
        <taxon>Cestoda</taxon>
        <taxon>Eucestoda</taxon>
        <taxon>Cyclophyllidea</taxon>
        <taxon>Taeniidae</taxon>
        <taxon>Echinococcus</taxon>
        <taxon>Echinococcus granulosus group</taxon>
    </lineage>
</organism>
<accession>W6VDV9</accession>
<proteinExistence type="predicted"/>
<comment type="caution">
    <text evidence="2">The sequence shown here is derived from an EMBL/GenBank/DDBJ whole genome shotgun (WGS) entry which is preliminary data.</text>
</comment>
<sequence>MTTAWTIRARRNLVTVRRPASLNSLPDLSDNLEIGSRSCSGPRAPFMSPGNFELWDQNSTDCLADSRTCRRYSNISVSFLGSCIRRQYRSSFLLSDDRMIGVTRCETFQPEDAKADVRVSLSLQGPSNGLINSGQRTSQSAPSLIPDSLEDNRDWACLMLTTDRPRDSELIGRIGSRNYFTNSESGAPYFHRRITPLQKEEEYIFLRTPSVDANTSLDEDFESRAMGGAKEGLIRSGSFTVLMMGAASDVEPSTERVEKDTCRLLSRHQESRSSVVSPPGRISLSDKEPSFPIPESQSSFTHQTSDYLPSTERSESIIHLKCTKSETSLSAQTPTSIVMPWLESLHRKSSSAPPPGTVEAEARAGEWSTPQVDNTLSLHTDFEEEEECDKGALRAKNEKEIMAFVSPSVHPATASRVHSSDETASASSIPFISSTSGVAQFGGVGGQECVSNHHSQTPIKSTILHTSLQMNRTVILETDAKSNSLIPEEIQSAAIDAESEGDEVEALQDNGSIELNPITPLPRKRKRAFQQEEEFEDASQTEESQTATGTLTQDSEQDYYAGGSRQSVGESPSLLNFSLEYSSSRQLASQLNSRQPTEPPSACTIKGQENRPWGQQPPDDPPPTSRWSKRVPRLVNPLIQISLHTRTRGRRDTPRLPAHETGIPILNAAGPVPNKHFPTQPKYRFARITLLSAAEATLIRDSDLSPVAPRISTRRPLLRSADFQPLNVSRAPHEIDSPVSVVSEARSPSDIFTLGSPPPNSTMTARPMVEWLDK</sequence>
<feature type="compositionally biased region" description="Polar residues" evidence="1">
    <location>
        <begin position="541"/>
        <end position="554"/>
    </location>
</feature>
<protein>
    <submittedName>
        <fullName evidence="2">Uncharacterized protein</fullName>
    </submittedName>
</protein>
<dbReference type="CTD" id="36335923"/>
<dbReference type="OrthoDB" id="6267020at2759"/>
<feature type="region of interest" description="Disordered" evidence="1">
    <location>
        <begin position="510"/>
        <end position="571"/>
    </location>
</feature>
<dbReference type="EMBL" id="APAU02000001">
    <property type="protein sequence ID" value="EUB64939.1"/>
    <property type="molecule type" value="Genomic_DNA"/>
</dbReference>
<dbReference type="KEGG" id="egl:EGR_00208"/>
<dbReference type="Proteomes" id="UP000019149">
    <property type="component" value="Unassembled WGS sequence"/>
</dbReference>
<evidence type="ECO:0000256" key="1">
    <source>
        <dbReference type="SAM" id="MobiDB-lite"/>
    </source>
</evidence>
<dbReference type="RefSeq" id="XP_024356135.1">
    <property type="nucleotide sequence ID" value="XM_024489457.1"/>
</dbReference>
<feature type="compositionally biased region" description="Acidic residues" evidence="1">
    <location>
        <begin position="531"/>
        <end position="540"/>
    </location>
</feature>
<dbReference type="AlphaFoldDB" id="W6VDV9"/>
<reference evidence="2 3" key="1">
    <citation type="journal article" date="2013" name="Nat. Genet.">
        <title>The genome of the hydatid tapeworm Echinococcus granulosus.</title>
        <authorList>
            <person name="Zheng H."/>
            <person name="Zhang W."/>
            <person name="Zhang L."/>
            <person name="Zhang Z."/>
            <person name="Li J."/>
            <person name="Lu G."/>
            <person name="Zhu Y."/>
            <person name="Wang Y."/>
            <person name="Huang Y."/>
            <person name="Liu J."/>
            <person name="Kang H."/>
            <person name="Chen J."/>
            <person name="Wang L."/>
            <person name="Chen A."/>
            <person name="Yu S."/>
            <person name="Gao Z."/>
            <person name="Jin L."/>
            <person name="Gu W."/>
            <person name="Wang Z."/>
            <person name="Zhao L."/>
            <person name="Shi B."/>
            <person name="Wen H."/>
            <person name="Lin R."/>
            <person name="Jones M.K."/>
            <person name="Brejova B."/>
            <person name="Vinar T."/>
            <person name="Zhao G."/>
            <person name="McManus D.P."/>
            <person name="Chen Z."/>
            <person name="Zhou Y."/>
            <person name="Wang S."/>
        </authorList>
    </citation>
    <scope>NUCLEOTIDE SEQUENCE [LARGE SCALE GENOMIC DNA]</scope>
</reference>